<reference evidence="2" key="1">
    <citation type="submission" date="2021-04" db="EMBL/GenBank/DDBJ databases">
        <title>Biosynthetic gene clusters of Dactylosporangioum roseum.</title>
        <authorList>
            <person name="Hartkoorn R.C."/>
            <person name="Beaudoing E."/>
            <person name="Hot D."/>
            <person name="Moureu S."/>
        </authorList>
    </citation>
    <scope>NUCLEOTIDE SEQUENCE</scope>
    <source>
        <strain evidence="2">NRRL B-16295</strain>
    </source>
</reference>
<dbReference type="RefSeq" id="WP_260727321.1">
    <property type="nucleotide sequence ID" value="NZ_BAAABS010000033.1"/>
</dbReference>
<evidence type="ECO:0000256" key="1">
    <source>
        <dbReference type="SAM" id="MobiDB-lite"/>
    </source>
</evidence>
<protein>
    <submittedName>
        <fullName evidence="2">Uncharacterized protein</fullName>
    </submittedName>
</protein>
<name>A0ABY5Z916_9ACTN</name>
<proteinExistence type="predicted"/>
<keyword evidence="3" id="KW-1185">Reference proteome</keyword>
<sequence length="137" mass="15213">MSDIETYEGGNEVEYADYSAGQEHGEIDQLHQASGSEYSRDEDFNVYEQDHAAAENTSFQQGHNVQWTDGNGASYSETDYTNYNHSAAETDHIFAASGSQSVEASEWSELDALRERFDTAFVDATEFRGSEGELTAK</sequence>
<feature type="region of interest" description="Disordered" evidence="1">
    <location>
        <begin position="55"/>
        <end position="76"/>
    </location>
</feature>
<accession>A0ABY5Z916</accession>
<evidence type="ECO:0000313" key="3">
    <source>
        <dbReference type="Proteomes" id="UP001058271"/>
    </source>
</evidence>
<dbReference type="EMBL" id="CP073721">
    <property type="protein sequence ID" value="UWZ37957.1"/>
    <property type="molecule type" value="Genomic_DNA"/>
</dbReference>
<feature type="region of interest" description="Disordered" evidence="1">
    <location>
        <begin position="1"/>
        <end position="42"/>
    </location>
</feature>
<dbReference type="Proteomes" id="UP001058271">
    <property type="component" value="Chromosome"/>
</dbReference>
<organism evidence="2 3">
    <name type="scientific">Dactylosporangium roseum</name>
    <dbReference type="NCBI Taxonomy" id="47989"/>
    <lineage>
        <taxon>Bacteria</taxon>
        <taxon>Bacillati</taxon>
        <taxon>Actinomycetota</taxon>
        <taxon>Actinomycetes</taxon>
        <taxon>Micromonosporales</taxon>
        <taxon>Micromonosporaceae</taxon>
        <taxon>Dactylosporangium</taxon>
    </lineage>
</organism>
<evidence type="ECO:0000313" key="2">
    <source>
        <dbReference type="EMBL" id="UWZ37957.1"/>
    </source>
</evidence>
<gene>
    <name evidence="2" type="ORF">Drose_06695</name>
</gene>